<dbReference type="Gene3D" id="1.10.287.130">
    <property type="match status" value="1"/>
</dbReference>
<evidence type="ECO:0000256" key="6">
    <source>
        <dbReference type="ARBA" id="ARBA00022777"/>
    </source>
</evidence>
<evidence type="ECO:0000256" key="4">
    <source>
        <dbReference type="ARBA" id="ARBA00022679"/>
    </source>
</evidence>
<gene>
    <name evidence="12" type="ORF">dnm_039810</name>
</gene>
<dbReference type="RefSeq" id="WP_207682933.1">
    <property type="nucleotide sequence ID" value="NZ_CP061800.1"/>
</dbReference>
<feature type="domain" description="Histidine kinase" evidence="11">
    <location>
        <begin position="225"/>
        <end position="448"/>
    </location>
</feature>
<dbReference type="CDD" id="cd00082">
    <property type="entry name" value="HisKA"/>
    <property type="match status" value="1"/>
</dbReference>
<feature type="transmembrane region" description="Helical" evidence="10">
    <location>
        <begin position="21"/>
        <end position="38"/>
    </location>
</feature>
<evidence type="ECO:0000313" key="12">
    <source>
        <dbReference type="EMBL" id="QTA87942.1"/>
    </source>
</evidence>
<reference evidence="12" key="1">
    <citation type="journal article" date="2021" name="Microb. Physiol.">
        <title>Proteogenomic Insights into the Physiology of Marine, Sulfate-Reducing, Filamentous Desulfonema limicola and Desulfonema magnum.</title>
        <authorList>
            <person name="Schnaars V."/>
            <person name="Wohlbrand L."/>
            <person name="Scheve S."/>
            <person name="Hinrichs C."/>
            <person name="Reinhardt R."/>
            <person name="Rabus R."/>
        </authorList>
    </citation>
    <scope>NUCLEOTIDE SEQUENCE</scope>
    <source>
        <strain evidence="12">4be13</strain>
    </source>
</reference>
<dbReference type="KEGG" id="dmm:dnm_039810"/>
<keyword evidence="6 12" id="KW-0418">Kinase</keyword>
<evidence type="ECO:0000313" key="13">
    <source>
        <dbReference type="Proteomes" id="UP000663722"/>
    </source>
</evidence>
<dbReference type="SMART" id="SM00387">
    <property type="entry name" value="HATPase_c"/>
    <property type="match status" value="1"/>
</dbReference>
<evidence type="ECO:0000256" key="7">
    <source>
        <dbReference type="ARBA" id="ARBA00022840"/>
    </source>
</evidence>
<dbReference type="SMART" id="SM00388">
    <property type="entry name" value="HisKA"/>
    <property type="match status" value="1"/>
</dbReference>
<organism evidence="12 13">
    <name type="scientific">Desulfonema magnum</name>
    <dbReference type="NCBI Taxonomy" id="45655"/>
    <lineage>
        <taxon>Bacteria</taxon>
        <taxon>Pseudomonadati</taxon>
        <taxon>Thermodesulfobacteriota</taxon>
        <taxon>Desulfobacteria</taxon>
        <taxon>Desulfobacterales</taxon>
        <taxon>Desulfococcaceae</taxon>
        <taxon>Desulfonema</taxon>
    </lineage>
</organism>
<accession>A0A975GNM9</accession>
<keyword evidence="5" id="KW-0547">Nucleotide-binding</keyword>
<dbReference type="Pfam" id="PF02518">
    <property type="entry name" value="HATPase_c"/>
    <property type="match status" value="1"/>
</dbReference>
<proteinExistence type="predicted"/>
<dbReference type="InterPro" id="IPR005467">
    <property type="entry name" value="His_kinase_dom"/>
</dbReference>
<name>A0A975GNM9_9BACT</name>
<dbReference type="InterPro" id="IPR003661">
    <property type="entry name" value="HisK_dim/P_dom"/>
</dbReference>
<keyword evidence="3" id="KW-0597">Phosphoprotein</keyword>
<dbReference type="GO" id="GO:0005524">
    <property type="term" value="F:ATP binding"/>
    <property type="evidence" value="ECO:0007669"/>
    <property type="project" value="UniProtKB-KW"/>
</dbReference>
<dbReference type="Proteomes" id="UP000663722">
    <property type="component" value="Chromosome"/>
</dbReference>
<dbReference type="Pfam" id="PF00512">
    <property type="entry name" value="HisKA"/>
    <property type="match status" value="1"/>
</dbReference>
<protein>
    <recommendedName>
        <fullName evidence="2">histidine kinase</fullName>
        <ecNumber evidence="2">2.7.13.3</ecNumber>
    </recommendedName>
</protein>
<evidence type="ECO:0000256" key="2">
    <source>
        <dbReference type="ARBA" id="ARBA00012438"/>
    </source>
</evidence>
<keyword evidence="13" id="KW-1185">Reference proteome</keyword>
<dbReference type="PANTHER" id="PTHR43065:SF46">
    <property type="entry name" value="C4-DICARBOXYLATE TRANSPORT SENSOR PROTEIN DCTB"/>
    <property type="match status" value="1"/>
</dbReference>
<keyword evidence="10" id="KW-1133">Transmembrane helix</keyword>
<dbReference type="PROSITE" id="PS50109">
    <property type="entry name" value="HIS_KIN"/>
    <property type="match status" value="1"/>
</dbReference>
<dbReference type="SUPFAM" id="SSF47384">
    <property type="entry name" value="Homodimeric domain of signal transducing histidine kinase"/>
    <property type="match status" value="1"/>
</dbReference>
<dbReference type="InterPro" id="IPR004358">
    <property type="entry name" value="Sig_transdc_His_kin-like_C"/>
</dbReference>
<comment type="catalytic activity">
    <reaction evidence="1">
        <text>ATP + protein L-histidine = ADP + protein N-phospho-L-histidine.</text>
        <dbReference type="EC" id="2.7.13.3"/>
    </reaction>
</comment>
<dbReference type="GO" id="GO:0000155">
    <property type="term" value="F:phosphorelay sensor kinase activity"/>
    <property type="evidence" value="ECO:0007669"/>
    <property type="project" value="InterPro"/>
</dbReference>
<evidence type="ECO:0000256" key="5">
    <source>
        <dbReference type="ARBA" id="ARBA00022741"/>
    </source>
</evidence>
<keyword evidence="10" id="KW-0812">Transmembrane</keyword>
<evidence type="ECO:0000256" key="1">
    <source>
        <dbReference type="ARBA" id="ARBA00000085"/>
    </source>
</evidence>
<evidence type="ECO:0000256" key="3">
    <source>
        <dbReference type="ARBA" id="ARBA00022553"/>
    </source>
</evidence>
<dbReference type="InterPro" id="IPR036890">
    <property type="entry name" value="HATPase_C_sf"/>
</dbReference>
<dbReference type="InterPro" id="IPR003594">
    <property type="entry name" value="HATPase_dom"/>
</dbReference>
<keyword evidence="8" id="KW-0902">Two-component regulatory system</keyword>
<dbReference type="Gene3D" id="3.30.565.10">
    <property type="entry name" value="Histidine kinase-like ATPase, C-terminal domain"/>
    <property type="match status" value="1"/>
</dbReference>
<dbReference type="EC" id="2.7.13.3" evidence="2"/>
<dbReference type="PRINTS" id="PR00344">
    <property type="entry name" value="BCTRLSENSOR"/>
</dbReference>
<keyword evidence="7" id="KW-0067">ATP-binding</keyword>
<dbReference type="AlphaFoldDB" id="A0A975GNM9"/>
<dbReference type="EMBL" id="CP061800">
    <property type="protein sequence ID" value="QTA87942.1"/>
    <property type="molecule type" value="Genomic_DNA"/>
</dbReference>
<keyword evidence="10" id="KW-0472">Membrane</keyword>
<evidence type="ECO:0000256" key="9">
    <source>
        <dbReference type="SAM" id="Coils"/>
    </source>
</evidence>
<dbReference type="PANTHER" id="PTHR43065">
    <property type="entry name" value="SENSOR HISTIDINE KINASE"/>
    <property type="match status" value="1"/>
</dbReference>
<dbReference type="SUPFAM" id="SSF55874">
    <property type="entry name" value="ATPase domain of HSP90 chaperone/DNA topoisomerase II/histidine kinase"/>
    <property type="match status" value="1"/>
</dbReference>
<feature type="coiled-coil region" evidence="9">
    <location>
        <begin position="189"/>
        <end position="216"/>
    </location>
</feature>
<keyword evidence="4" id="KW-0808">Transferase</keyword>
<evidence type="ECO:0000259" key="11">
    <source>
        <dbReference type="PROSITE" id="PS50109"/>
    </source>
</evidence>
<evidence type="ECO:0000256" key="10">
    <source>
        <dbReference type="SAM" id="Phobius"/>
    </source>
</evidence>
<evidence type="ECO:0000256" key="8">
    <source>
        <dbReference type="ARBA" id="ARBA00023012"/>
    </source>
</evidence>
<sequence length="455" mass="50488">MIRNSEKLNTVYLQVRINLMFLILAVALEGAMVVYWMMVLEPQVMEKVSITANRMAQSQALFLADALNAVKGDVQNAQVIKALDKMLILKDPDTGNLFTVGVEVKVNCDAAIMSCEGGEVNLNRGNSSCDECFVTEIPLYSESREEPMGIARLHNSNEFFRYFKNGVKSMFFAGAGVGLALLILTCFALNGMIAKIKKAEKELREKQAQLVHTGRLTAMGEMATGIAHEINQPLSIIRIAADGLNAYFKRKDPGIMEHEAVESVIGQVNRASAIINNMRSFVRISSDIPRLSDLVPPVNAALSFFKEQFRIHRIALTLSLPDNLPSVRVNPQKFEQIVVNLLSNARYAVDKKGEISGKEYQKKVAVRLRHEPEDETVVFEVEDNGIGMTPEVRDRCMEPFYTTKEVGEGTGIGLSIVNGFVREFKMAIETESAGGKGSVFRIRIKTENSEIKSET</sequence>
<keyword evidence="9" id="KW-0175">Coiled coil</keyword>
<feature type="transmembrane region" description="Helical" evidence="10">
    <location>
        <begin position="170"/>
        <end position="194"/>
    </location>
</feature>
<dbReference type="InterPro" id="IPR036097">
    <property type="entry name" value="HisK_dim/P_sf"/>
</dbReference>